<dbReference type="PANTHER" id="PTHR46461">
    <property type="entry name" value="KELCH DOMAIN-CONTAINING PROTEIN 3"/>
    <property type="match status" value="1"/>
</dbReference>
<reference evidence="3" key="2">
    <citation type="journal article" date="2023" name="Science">
        <title>Genomic signatures of disease resistance in endangered staghorn corals.</title>
        <authorList>
            <person name="Vollmer S.V."/>
            <person name="Selwyn J.D."/>
            <person name="Despard B.A."/>
            <person name="Roesel C.L."/>
        </authorList>
    </citation>
    <scope>NUCLEOTIDE SEQUENCE</scope>
    <source>
        <strain evidence="3">K2</strain>
    </source>
</reference>
<dbReference type="Proteomes" id="UP001249851">
    <property type="component" value="Unassembled WGS sequence"/>
</dbReference>
<protein>
    <submittedName>
        <fullName evidence="3">Kelch domain-containing protein 3</fullName>
    </submittedName>
</protein>
<reference evidence="3" key="1">
    <citation type="journal article" date="2023" name="G3 (Bethesda)">
        <title>Whole genome assembly and annotation of the endangered Caribbean coral Acropora cervicornis.</title>
        <authorList>
            <person name="Selwyn J.D."/>
            <person name="Vollmer S.V."/>
        </authorList>
    </citation>
    <scope>NUCLEOTIDE SEQUENCE</scope>
    <source>
        <strain evidence="3">K2</strain>
    </source>
</reference>
<dbReference type="EMBL" id="JARQWQ010000032">
    <property type="protein sequence ID" value="KAK2561509.1"/>
    <property type="molecule type" value="Genomic_DNA"/>
</dbReference>
<dbReference type="SMART" id="SM00612">
    <property type="entry name" value="Kelch"/>
    <property type="match status" value="4"/>
</dbReference>
<feature type="compositionally biased region" description="Polar residues" evidence="2">
    <location>
        <begin position="352"/>
        <end position="372"/>
    </location>
</feature>
<dbReference type="GO" id="GO:0005737">
    <property type="term" value="C:cytoplasm"/>
    <property type="evidence" value="ECO:0007669"/>
    <property type="project" value="TreeGrafter"/>
</dbReference>
<keyword evidence="1" id="KW-0880">Kelch repeat</keyword>
<evidence type="ECO:0000313" key="4">
    <source>
        <dbReference type="Proteomes" id="UP001249851"/>
    </source>
</evidence>
<sequence>MAITWTQEIEGGPRRVNHAAVSVRNRFVFSFGGYCTGEEYNQITKIDVHVFDTVPCRWMKLDPHSPEGSDGIPYMRYGHSASAIGKMVYIFGGRNDTFGACNRLFCFDTESISWSRPPVQGKPPAARDGHTACVIGSRLYIFGGYEEEGERFSNSVEYLDTETLTWHAPRVTGKPAKWRDFHSATAVGTSMYIFGGRGDKRGQEHSGEEVYSNKVSVFDTVKNCWFKLATSGDIPVGRRSHSAVACGKCIYVFGGYNGLERKHHGEVYSLSTDTNVWTKLNVSGHGPCPRRRHCCCLIGSKLFIFGGTSPVPGAPIEDEYNLQDHSDLYILDLGELKIVQLRHGAVSPHFVQTSSDSVQTRPDTAPQSSQNGVEHDGGWKEFCQIIPRLRFVQAGFCGQEFSRQTLPPPVGFLQCLAITYITGWTLKECSEFIQCEHYCHKI</sequence>
<organism evidence="3 4">
    <name type="scientific">Acropora cervicornis</name>
    <name type="common">Staghorn coral</name>
    <dbReference type="NCBI Taxonomy" id="6130"/>
    <lineage>
        <taxon>Eukaryota</taxon>
        <taxon>Metazoa</taxon>
        <taxon>Cnidaria</taxon>
        <taxon>Anthozoa</taxon>
        <taxon>Hexacorallia</taxon>
        <taxon>Scleractinia</taxon>
        <taxon>Astrocoeniina</taxon>
        <taxon>Acroporidae</taxon>
        <taxon>Acropora</taxon>
    </lineage>
</organism>
<accession>A0AAD9QHN3</accession>
<dbReference type="SUPFAM" id="SSF117281">
    <property type="entry name" value="Kelch motif"/>
    <property type="match status" value="1"/>
</dbReference>
<dbReference type="GO" id="GO:0003682">
    <property type="term" value="F:chromatin binding"/>
    <property type="evidence" value="ECO:0007669"/>
    <property type="project" value="InterPro"/>
</dbReference>
<dbReference type="Gene3D" id="2.120.10.80">
    <property type="entry name" value="Kelch-type beta propeller"/>
    <property type="match status" value="2"/>
</dbReference>
<evidence type="ECO:0000313" key="3">
    <source>
        <dbReference type="EMBL" id="KAK2561509.1"/>
    </source>
</evidence>
<gene>
    <name evidence="3" type="ORF">P5673_015481</name>
</gene>
<dbReference type="InterPro" id="IPR015915">
    <property type="entry name" value="Kelch-typ_b-propeller"/>
</dbReference>
<feature type="region of interest" description="Disordered" evidence="2">
    <location>
        <begin position="352"/>
        <end position="376"/>
    </location>
</feature>
<dbReference type="InterPro" id="IPR006652">
    <property type="entry name" value="Kelch_1"/>
</dbReference>
<comment type="caution">
    <text evidence="3">The sequence shown here is derived from an EMBL/GenBank/DDBJ whole genome shotgun (WGS) entry which is preliminary data.</text>
</comment>
<dbReference type="AlphaFoldDB" id="A0AAD9QHN3"/>
<keyword evidence="4" id="KW-1185">Reference proteome</keyword>
<evidence type="ECO:0000256" key="2">
    <source>
        <dbReference type="SAM" id="MobiDB-lite"/>
    </source>
</evidence>
<dbReference type="PANTHER" id="PTHR46461:SF1">
    <property type="entry name" value="KELCH DOMAIN-CONTAINING PROTEIN 3"/>
    <property type="match status" value="1"/>
</dbReference>
<evidence type="ECO:0000256" key="1">
    <source>
        <dbReference type="ARBA" id="ARBA00022441"/>
    </source>
</evidence>
<dbReference type="Pfam" id="PF24681">
    <property type="entry name" value="Kelch_KLHDC2_KLHL20_DRC7"/>
    <property type="match status" value="1"/>
</dbReference>
<proteinExistence type="predicted"/>
<name>A0AAD9QHN3_ACRCE</name>
<dbReference type="InterPro" id="IPR052637">
    <property type="entry name" value="KLHDC3-like"/>
</dbReference>